<dbReference type="AlphaFoldDB" id="A0AAJ0E7R7"/>
<organism evidence="1 2">
    <name type="scientific">Colletotrichum phormii</name>
    <dbReference type="NCBI Taxonomy" id="359342"/>
    <lineage>
        <taxon>Eukaryota</taxon>
        <taxon>Fungi</taxon>
        <taxon>Dikarya</taxon>
        <taxon>Ascomycota</taxon>
        <taxon>Pezizomycotina</taxon>
        <taxon>Sordariomycetes</taxon>
        <taxon>Hypocreomycetidae</taxon>
        <taxon>Glomerellales</taxon>
        <taxon>Glomerellaceae</taxon>
        <taxon>Colletotrichum</taxon>
        <taxon>Colletotrichum acutatum species complex</taxon>
    </lineage>
</organism>
<dbReference type="GeneID" id="85476531"/>
<reference evidence="1" key="1">
    <citation type="submission" date="2021-06" db="EMBL/GenBank/DDBJ databases">
        <title>Comparative genomics, transcriptomics and evolutionary studies reveal genomic signatures of adaptation to plant cell wall in hemibiotrophic fungi.</title>
        <authorList>
            <consortium name="DOE Joint Genome Institute"/>
            <person name="Baroncelli R."/>
            <person name="Diaz J.F."/>
            <person name="Benocci T."/>
            <person name="Peng M."/>
            <person name="Battaglia E."/>
            <person name="Haridas S."/>
            <person name="Andreopoulos W."/>
            <person name="Labutti K."/>
            <person name="Pangilinan J."/>
            <person name="Floch G.L."/>
            <person name="Makela M.R."/>
            <person name="Henrissat B."/>
            <person name="Grigoriev I.V."/>
            <person name="Crouch J.A."/>
            <person name="De Vries R.P."/>
            <person name="Sukno S.A."/>
            <person name="Thon M.R."/>
        </authorList>
    </citation>
    <scope>NUCLEOTIDE SEQUENCE</scope>
    <source>
        <strain evidence="1">CBS 102054</strain>
    </source>
</reference>
<dbReference type="PANTHER" id="PTHR10622:SF12">
    <property type="entry name" value="HET DOMAIN-CONTAINING PROTEIN"/>
    <property type="match status" value="1"/>
</dbReference>
<dbReference type="RefSeq" id="XP_060438014.1">
    <property type="nucleotide sequence ID" value="XM_060591669.1"/>
</dbReference>
<evidence type="ECO:0000313" key="1">
    <source>
        <dbReference type="EMBL" id="KAK1622019.1"/>
    </source>
</evidence>
<dbReference type="Proteomes" id="UP001243989">
    <property type="component" value="Unassembled WGS sequence"/>
</dbReference>
<name>A0AAJ0E7R7_9PEZI</name>
<comment type="caution">
    <text evidence="1">The sequence shown here is derived from an EMBL/GenBank/DDBJ whole genome shotgun (WGS) entry which is preliminary data.</text>
</comment>
<keyword evidence="2" id="KW-1185">Reference proteome</keyword>
<gene>
    <name evidence="1" type="ORF">BDP81DRAFT_442411</name>
</gene>
<dbReference type="EMBL" id="JAHMHQ010000040">
    <property type="protein sequence ID" value="KAK1622019.1"/>
    <property type="molecule type" value="Genomic_DNA"/>
</dbReference>
<dbReference type="PANTHER" id="PTHR10622">
    <property type="entry name" value="HET DOMAIN-CONTAINING PROTEIN"/>
    <property type="match status" value="1"/>
</dbReference>
<protein>
    <submittedName>
        <fullName evidence="1">Uncharacterized protein</fullName>
    </submittedName>
</protein>
<evidence type="ECO:0000313" key="2">
    <source>
        <dbReference type="Proteomes" id="UP001243989"/>
    </source>
</evidence>
<sequence>MWRWYQEAEICYVYLSDFVMPQAVNGQLSEEEAPVVDFEDCRWFTRGWTLQELLAPNQVVFLDKYWTVCGTKES</sequence>
<accession>A0AAJ0E7R7</accession>
<proteinExistence type="predicted"/>